<sequence length="37" mass="4204">MKNSTLILAENVEKRKVLLFYNIAIVANMVEYLCGVC</sequence>
<dbReference type="EMBL" id="BARH01000012">
    <property type="protein sequence ID" value="GAC91251.1"/>
    <property type="molecule type" value="Genomic_DNA"/>
</dbReference>
<reference evidence="2" key="1">
    <citation type="journal article" date="2013" name="Genome">
        <title>Draft Genome Sequence of a Thermophilic Member of the Bacillaceae, Anoxybacillus flavithermus Strain Kn10, Isolated from the Kan-nawa Hot Spring in Japan.</title>
        <authorList>
            <person name="Matsutani M."/>
            <person name="Shirakihara Y."/>
            <person name="Imada K."/>
            <person name="Yakushi T."/>
            <person name="Matsushita K."/>
        </authorList>
    </citation>
    <scope>NUCLEOTIDE SEQUENCE [LARGE SCALE GENOMIC DNA]</scope>
    <source>
        <strain evidence="2">NBRC 109594</strain>
    </source>
</reference>
<organism evidence="1 2">
    <name type="scientific">Anoxybacillus flavithermus NBRC 109594</name>
    <dbReference type="NCBI Taxonomy" id="1315967"/>
    <lineage>
        <taxon>Bacteria</taxon>
        <taxon>Bacillati</taxon>
        <taxon>Bacillota</taxon>
        <taxon>Bacilli</taxon>
        <taxon>Bacillales</taxon>
        <taxon>Anoxybacillaceae</taxon>
        <taxon>Anoxybacillus</taxon>
    </lineage>
</organism>
<dbReference type="AlphaFoldDB" id="R4FCP4"/>
<accession>R4FCP4</accession>
<name>R4FCP4_9BACL</name>
<gene>
    <name evidence="1" type="ORF">KN10_1687</name>
</gene>
<proteinExistence type="predicted"/>
<protein>
    <submittedName>
        <fullName evidence="1">Uncharacterized protein</fullName>
    </submittedName>
</protein>
<comment type="caution">
    <text evidence="1">The sequence shown here is derived from an EMBL/GenBank/DDBJ whole genome shotgun (WGS) entry which is preliminary data.</text>
</comment>
<evidence type="ECO:0000313" key="2">
    <source>
        <dbReference type="Proteomes" id="UP000013057"/>
    </source>
</evidence>
<evidence type="ECO:0000313" key="1">
    <source>
        <dbReference type="EMBL" id="GAC91251.1"/>
    </source>
</evidence>
<dbReference type="Proteomes" id="UP000013057">
    <property type="component" value="Unassembled WGS sequence"/>
</dbReference>